<name>A0A2A2JGU8_9BILA</name>
<organism evidence="2 3">
    <name type="scientific">Diploscapter pachys</name>
    <dbReference type="NCBI Taxonomy" id="2018661"/>
    <lineage>
        <taxon>Eukaryota</taxon>
        <taxon>Metazoa</taxon>
        <taxon>Ecdysozoa</taxon>
        <taxon>Nematoda</taxon>
        <taxon>Chromadorea</taxon>
        <taxon>Rhabditida</taxon>
        <taxon>Rhabditina</taxon>
        <taxon>Rhabditomorpha</taxon>
        <taxon>Rhabditoidea</taxon>
        <taxon>Rhabditidae</taxon>
        <taxon>Diploscapter</taxon>
    </lineage>
</organism>
<gene>
    <name evidence="2" type="ORF">WR25_17147</name>
</gene>
<feature type="compositionally biased region" description="Polar residues" evidence="1">
    <location>
        <begin position="30"/>
        <end position="39"/>
    </location>
</feature>
<dbReference type="AlphaFoldDB" id="A0A2A2JGU8"/>
<evidence type="ECO:0000313" key="2">
    <source>
        <dbReference type="EMBL" id="PAV60895.1"/>
    </source>
</evidence>
<keyword evidence="3" id="KW-1185">Reference proteome</keyword>
<protein>
    <submittedName>
        <fullName evidence="2">Uncharacterized protein</fullName>
    </submittedName>
</protein>
<feature type="compositionally biased region" description="Basic and acidic residues" evidence="1">
    <location>
        <begin position="113"/>
        <end position="127"/>
    </location>
</feature>
<reference evidence="2 3" key="1">
    <citation type="journal article" date="2017" name="Curr. Biol.">
        <title>Genome architecture and evolution of a unichromosomal asexual nematode.</title>
        <authorList>
            <person name="Fradin H."/>
            <person name="Zegar C."/>
            <person name="Gutwein M."/>
            <person name="Lucas J."/>
            <person name="Kovtun M."/>
            <person name="Corcoran D."/>
            <person name="Baugh L.R."/>
            <person name="Kiontke K."/>
            <person name="Gunsalus K."/>
            <person name="Fitch D.H."/>
            <person name="Piano F."/>
        </authorList>
    </citation>
    <scope>NUCLEOTIDE SEQUENCE [LARGE SCALE GENOMIC DNA]</scope>
    <source>
        <strain evidence="2">PF1309</strain>
    </source>
</reference>
<dbReference type="EMBL" id="LIAE01010444">
    <property type="protein sequence ID" value="PAV60895.1"/>
    <property type="molecule type" value="Genomic_DNA"/>
</dbReference>
<sequence length="147" mass="16478">MTGRLTEEGLFATAASANDTLTHYERSELTVKTSQTGSNWPIERNEEGKEGDGRADREKAMGMQREIEVTLNDCGDREWALLYKKMAGGKGEGEERNGHQLLLNAVQKQDTRIVDRRKGEEGRKKWPEGMFLPEEGGGTEAVRPKLK</sequence>
<dbReference type="Proteomes" id="UP000218231">
    <property type="component" value="Unassembled WGS sequence"/>
</dbReference>
<feature type="region of interest" description="Disordered" evidence="1">
    <location>
        <begin position="113"/>
        <end position="147"/>
    </location>
</feature>
<proteinExistence type="predicted"/>
<feature type="compositionally biased region" description="Basic and acidic residues" evidence="1">
    <location>
        <begin position="43"/>
        <end position="57"/>
    </location>
</feature>
<evidence type="ECO:0000256" key="1">
    <source>
        <dbReference type="SAM" id="MobiDB-lite"/>
    </source>
</evidence>
<comment type="caution">
    <text evidence="2">The sequence shown here is derived from an EMBL/GenBank/DDBJ whole genome shotgun (WGS) entry which is preliminary data.</text>
</comment>
<evidence type="ECO:0000313" key="3">
    <source>
        <dbReference type="Proteomes" id="UP000218231"/>
    </source>
</evidence>
<feature type="region of interest" description="Disordered" evidence="1">
    <location>
        <begin position="29"/>
        <end position="57"/>
    </location>
</feature>
<accession>A0A2A2JGU8</accession>